<sequence>MNEDLPDAVNRDGGESDVVAERSGADTPKARRPIPADWPDTETNPAIPVPDITAPEPEAEATADVERRAETDGEAGEEVDDGAEKEVRPEAGPTG</sequence>
<dbReference type="EMBL" id="JBHUCM010000038">
    <property type="protein sequence ID" value="MFD1543315.1"/>
    <property type="molecule type" value="Genomic_DNA"/>
</dbReference>
<comment type="caution">
    <text evidence="2">The sequence shown here is derived from an EMBL/GenBank/DDBJ whole genome shotgun (WGS) entry which is preliminary data.</text>
</comment>
<proteinExistence type="predicted"/>
<keyword evidence="3" id="KW-1185">Reference proteome</keyword>
<feature type="compositionally biased region" description="Acidic residues" evidence="1">
    <location>
        <begin position="72"/>
        <end position="81"/>
    </location>
</feature>
<gene>
    <name evidence="2" type="ORF">ACFSJ0_40140</name>
</gene>
<feature type="compositionally biased region" description="Basic and acidic residues" evidence="1">
    <location>
        <begin position="9"/>
        <end position="24"/>
    </location>
</feature>
<accession>A0ABW4GL40</accession>
<protein>
    <submittedName>
        <fullName evidence="2">Uncharacterized protein</fullName>
    </submittedName>
</protein>
<organism evidence="2 3">
    <name type="scientific">Nonomuraea guangzhouensis</name>
    <dbReference type="NCBI Taxonomy" id="1291555"/>
    <lineage>
        <taxon>Bacteria</taxon>
        <taxon>Bacillati</taxon>
        <taxon>Actinomycetota</taxon>
        <taxon>Actinomycetes</taxon>
        <taxon>Streptosporangiales</taxon>
        <taxon>Streptosporangiaceae</taxon>
        <taxon>Nonomuraea</taxon>
    </lineage>
</organism>
<feature type="region of interest" description="Disordered" evidence="1">
    <location>
        <begin position="1"/>
        <end position="95"/>
    </location>
</feature>
<reference evidence="3" key="1">
    <citation type="journal article" date="2019" name="Int. J. Syst. Evol. Microbiol.">
        <title>The Global Catalogue of Microorganisms (GCM) 10K type strain sequencing project: providing services to taxonomists for standard genome sequencing and annotation.</title>
        <authorList>
            <consortium name="The Broad Institute Genomics Platform"/>
            <consortium name="The Broad Institute Genome Sequencing Center for Infectious Disease"/>
            <person name="Wu L."/>
            <person name="Ma J."/>
        </authorList>
    </citation>
    <scope>NUCLEOTIDE SEQUENCE [LARGE SCALE GENOMIC DNA]</scope>
    <source>
        <strain evidence="3">CGMCC 1.15399</strain>
    </source>
</reference>
<name>A0ABW4GL40_9ACTN</name>
<evidence type="ECO:0000313" key="2">
    <source>
        <dbReference type="EMBL" id="MFD1543315.1"/>
    </source>
</evidence>
<evidence type="ECO:0000256" key="1">
    <source>
        <dbReference type="SAM" id="MobiDB-lite"/>
    </source>
</evidence>
<evidence type="ECO:0000313" key="3">
    <source>
        <dbReference type="Proteomes" id="UP001597097"/>
    </source>
</evidence>
<dbReference type="RefSeq" id="WP_219536184.1">
    <property type="nucleotide sequence ID" value="NZ_JAHKRM010000028.1"/>
</dbReference>
<dbReference type="Proteomes" id="UP001597097">
    <property type="component" value="Unassembled WGS sequence"/>
</dbReference>